<dbReference type="InterPro" id="IPR051449">
    <property type="entry name" value="ABC-2_transporter_component"/>
</dbReference>
<evidence type="ECO:0000256" key="3">
    <source>
        <dbReference type="ARBA" id="ARBA00022692"/>
    </source>
</evidence>
<evidence type="ECO:0000256" key="2">
    <source>
        <dbReference type="ARBA" id="ARBA00022475"/>
    </source>
</evidence>
<keyword evidence="2" id="KW-1003">Cell membrane</keyword>
<proteinExistence type="predicted"/>
<accession>A0A382S5Q2</accession>
<evidence type="ECO:0000256" key="6">
    <source>
        <dbReference type="SAM" id="Phobius"/>
    </source>
</evidence>
<evidence type="ECO:0000256" key="4">
    <source>
        <dbReference type="ARBA" id="ARBA00022989"/>
    </source>
</evidence>
<protein>
    <recommendedName>
        <fullName evidence="8">ABC-2 type transporter domain-containing protein</fullName>
    </recommendedName>
</protein>
<dbReference type="EMBL" id="UINC01126627">
    <property type="protein sequence ID" value="SVD05226.1"/>
    <property type="molecule type" value="Genomic_DNA"/>
</dbReference>
<gene>
    <name evidence="7" type="ORF">METZ01_LOCUS358080</name>
</gene>
<dbReference type="Pfam" id="PF12679">
    <property type="entry name" value="ABC2_membrane_2"/>
    <property type="match status" value="1"/>
</dbReference>
<keyword evidence="5 6" id="KW-0472">Membrane</keyword>
<dbReference type="PANTHER" id="PTHR30294">
    <property type="entry name" value="MEMBRANE COMPONENT OF ABC TRANSPORTER YHHJ-RELATED"/>
    <property type="match status" value="1"/>
</dbReference>
<evidence type="ECO:0000256" key="1">
    <source>
        <dbReference type="ARBA" id="ARBA00004651"/>
    </source>
</evidence>
<evidence type="ECO:0000313" key="7">
    <source>
        <dbReference type="EMBL" id="SVD05226.1"/>
    </source>
</evidence>
<dbReference type="AlphaFoldDB" id="A0A382S5Q2"/>
<feature type="transmembrane region" description="Helical" evidence="6">
    <location>
        <begin position="187"/>
        <end position="205"/>
    </location>
</feature>
<reference evidence="7" key="1">
    <citation type="submission" date="2018-05" db="EMBL/GenBank/DDBJ databases">
        <authorList>
            <person name="Lanie J.A."/>
            <person name="Ng W.-L."/>
            <person name="Kazmierczak K.M."/>
            <person name="Andrzejewski T.M."/>
            <person name="Davidsen T.M."/>
            <person name="Wayne K.J."/>
            <person name="Tettelin H."/>
            <person name="Glass J.I."/>
            <person name="Rusch D."/>
            <person name="Podicherti R."/>
            <person name="Tsui H.-C.T."/>
            <person name="Winkler M.E."/>
        </authorList>
    </citation>
    <scope>NUCLEOTIDE SEQUENCE</scope>
</reference>
<keyword evidence="4 6" id="KW-1133">Transmembrane helix</keyword>
<dbReference type="PANTHER" id="PTHR30294:SF29">
    <property type="entry name" value="MULTIDRUG ABC TRANSPORTER PERMEASE YBHS-RELATED"/>
    <property type="match status" value="1"/>
</dbReference>
<feature type="non-terminal residue" evidence="7">
    <location>
        <position position="1"/>
    </location>
</feature>
<keyword evidence="3 6" id="KW-0812">Transmembrane</keyword>
<feature type="transmembrane region" description="Helical" evidence="6">
    <location>
        <begin position="134"/>
        <end position="157"/>
    </location>
</feature>
<feature type="transmembrane region" description="Helical" evidence="6">
    <location>
        <begin position="108"/>
        <end position="127"/>
    </location>
</feature>
<evidence type="ECO:0008006" key="8">
    <source>
        <dbReference type="Google" id="ProtNLM"/>
    </source>
</evidence>
<sequence length="211" mass="23694">LTWLFFNTSIVPSESNPITESNVRGYLEPTTLLFIIFSPLITMRLFSEEEKLGTLELLLTSPVKDWEIVMGKYLASTVILISTLLCTFFYVILIFIYSTPDFGPLLSAYLGIILYGIATLSVGLFASSLSSNQIVSAVVGIVILLLLSFLDSLGAMLDGIPSTIFNEMALNYHYGDFTKGVIDIRNIVYYFSTASIFLFFTVLILEMRRWR</sequence>
<name>A0A382S5Q2_9ZZZZ</name>
<feature type="transmembrane region" description="Helical" evidence="6">
    <location>
        <begin position="73"/>
        <end position="96"/>
    </location>
</feature>
<dbReference type="GO" id="GO:0140359">
    <property type="term" value="F:ABC-type transporter activity"/>
    <property type="evidence" value="ECO:0007669"/>
    <property type="project" value="InterPro"/>
</dbReference>
<dbReference type="GO" id="GO:0005886">
    <property type="term" value="C:plasma membrane"/>
    <property type="evidence" value="ECO:0007669"/>
    <property type="project" value="UniProtKB-SubCell"/>
</dbReference>
<organism evidence="7">
    <name type="scientific">marine metagenome</name>
    <dbReference type="NCBI Taxonomy" id="408172"/>
    <lineage>
        <taxon>unclassified sequences</taxon>
        <taxon>metagenomes</taxon>
        <taxon>ecological metagenomes</taxon>
    </lineage>
</organism>
<evidence type="ECO:0000256" key="5">
    <source>
        <dbReference type="ARBA" id="ARBA00023136"/>
    </source>
</evidence>
<comment type="subcellular location">
    <subcellularLocation>
        <location evidence="1">Cell membrane</location>
        <topology evidence="1">Multi-pass membrane protein</topology>
    </subcellularLocation>
</comment>